<name>A0A9W8G7G1_9FUNG</name>
<dbReference type="PANTHER" id="PTHR10794">
    <property type="entry name" value="ABHYDROLASE DOMAIN-CONTAINING PROTEIN"/>
    <property type="match status" value="1"/>
</dbReference>
<comment type="caution">
    <text evidence="5">The sequence shown here is derived from an EMBL/GenBank/DDBJ whole genome shotgun (WGS) entry which is preliminary data.</text>
</comment>
<dbReference type="GO" id="GO:0047372">
    <property type="term" value="F:monoacylglycerol lipase activity"/>
    <property type="evidence" value="ECO:0007669"/>
    <property type="project" value="TreeGrafter"/>
</dbReference>
<evidence type="ECO:0000256" key="1">
    <source>
        <dbReference type="ARBA" id="ARBA00010884"/>
    </source>
</evidence>
<keyword evidence="3" id="KW-0732">Signal</keyword>
<feature type="active site" description="Charge relay system" evidence="2">
    <location>
        <position position="346"/>
    </location>
</feature>
<evidence type="ECO:0000313" key="6">
    <source>
        <dbReference type="Proteomes" id="UP001151518"/>
    </source>
</evidence>
<dbReference type="InterPro" id="IPR050960">
    <property type="entry name" value="AB_hydrolase_4_sf"/>
</dbReference>
<dbReference type="Pfam" id="PF00561">
    <property type="entry name" value="Abhydrolase_1"/>
    <property type="match status" value="1"/>
</dbReference>
<evidence type="ECO:0000256" key="3">
    <source>
        <dbReference type="SAM" id="SignalP"/>
    </source>
</evidence>
<evidence type="ECO:0000259" key="4">
    <source>
        <dbReference type="Pfam" id="PF00561"/>
    </source>
</evidence>
<sequence>MPGLQLSISVVLIVSAGLLYSLKRYKEACRVKIVAASKSEISGELGEHTNVGSLLNKHCPSLTDPELAYMVPTPYLCSGMVQTVYCTFAALKRDQYSKVDYERESRTMSDGGTISLDWYPHRSTDIAGRQPIFIIIPGLGGSSYEYHIRCVVKTLVVAGPTSSCRVVVMNHRGSARTPLTSAKFYNAYDTADYRDTVQYIKESFPNAPLLGVGFSLGANLLTKYLGEEADRSPLAAAAAICCPFDTEIAGKALDKRGFLNDYLFQPNLMATLKRSVKRNIDVIKTGYSDDHIKMIMGAKRMSEIDNLVTAKVYGHEDCWDYYRAASSTPYVDHIRTPYLAINAQDDPITPEEGIPFEKFEKNPYLALALVKHGGHLGLFTGLSPKVWYVQPVAEFFNAVLCTKE</sequence>
<evidence type="ECO:0000256" key="2">
    <source>
        <dbReference type="PIRSR" id="PIRSR005211-1"/>
    </source>
</evidence>
<dbReference type="PANTHER" id="PTHR10794:SF63">
    <property type="entry name" value="ALPHA_BETA HYDROLASE 1, ISOFORM A"/>
    <property type="match status" value="1"/>
</dbReference>
<organism evidence="5 6">
    <name type="scientific">Coemansia spiralis</name>
    <dbReference type="NCBI Taxonomy" id="417178"/>
    <lineage>
        <taxon>Eukaryota</taxon>
        <taxon>Fungi</taxon>
        <taxon>Fungi incertae sedis</taxon>
        <taxon>Zoopagomycota</taxon>
        <taxon>Kickxellomycotina</taxon>
        <taxon>Kickxellomycetes</taxon>
        <taxon>Kickxellales</taxon>
        <taxon>Kickxellaceae</taxon>
        <taxon>Coemansia</taxon>
    </lineage>
</organism>
<protein>
    <recommendedName>
        <fullName evidence="4">AB hydrolase-1 domain-containing protein</fullName>
    </recommendedName>
</protein>
<gene>
    <name evidence="5" type="ORF">GGI25_003266</name>
</gene>
<feature type="chain" id="PRO_5040954403" description="AB hydrolase-1 domain-containing protein" evidence="3">
    <location>
        <begin position="22"/>
        <end position="404"/>
    </location>
</feature>
<dbReference type="Proteomes" id="UP001151518">
    <property type="component" value="Unassembled WGS sequence"/>
</dbReference>
<dbReference type="AlphaFoldDB" id="A0A9W8G7G1"/>
<feature type="signal peptide" evidence="3">
    <location>
        <begin position="1"/>
        <end position="21"/>
    </location>
</feature>
<feature type="domain" description="AB hydrolase-1" evidence="4">
    <location>
        <begin position="131"/>
        <end position="381"/>
    </location>
</feature>
<evidence type="ECO:0000313" key="5">
    <source>
        <dbReference type="EMBL" id="KAJ2677170.1"/>
    </source>
</evidence>
<dbReference type="GO" id="GO:0034338">
    <property type="term" value="F:short-chain carboxylesterase activity"/>
    <property type="evidence" value="ECO:0007669"/>
    <property type="project" value="TreeGrafter"/>
</dbReference>
<dbReference type="EMBL" id="JANBTW010000034">
    <property type="protein sequence ID" value="KAJ2677170.1"/>
    <property type="molecule type" value="Genomic_DNA"/>
</dbReference>
<dbReference type="PIRSF" id="PIRSF005211">
    <property type="entry name" value="Ab_hydro_YheT"/>
    <property type="match status" value="1"/>
</dbReference>
<dbReference type="Gene3D" id="3.40.50.1820">
    <property type="entry name" value="alpha/beta hydrolase"/>
    <property type="match status" value="1"/>
</dbReference>
<feature type="active site" description="Charge relay system" evidence="2">
    <location>
        <position position="215"/>
    </location>
</feature>
<comment type="similarity">
    <text evidence="1">Belongs to the AB hydrolase superfamily. AB hydrolase 4 family.</text>
</comment>
<dbReference type="InterPro" id="IPR000073">
    <property type="entry name" value="AB_hydrolase_1"/>
</dbReference>
<dbReference type="OrthoDB" id="5954035at2759"/>
<dbReference type="InterPro" id="IPR029058">
    <property type="entry name" value="AB_hydrolase_fold"/>
</dbReference>
<feature type="active site" description="Charge relay system" evidence="2">
    <location>
        <position position="375"/>
    </location>
</feature>
<reference evidence="5" key="1">
    <citation type="submission" date="2022-07" db="EMBL/GenBank/DDBJ databases">
        <title>Phylogenomic reconstructions and comparative analyses of Kickxellomycotina fungi.</title>
        <authorList>
            <person name="Reynolds N.K."/>
            <person name="Stajich J.E."/>
            <person name="Barry K."/>
            <person name="Grigoriev I.V."/>
            <person name="Crous P."/>
            <person name="Smith M.E."/>
        </authorList>
    </citation>
    <scope>NUCLEOTIDE SEQUENCE</scope>
    <source>
        <strain evidence="5">NRRL 3115</strain>
    </source>
</reference>
<accession>A0A9W8G7G1</accession>
<proteinExistence type="inferred from homology"/>
<dbReference type="SUPFAM" id="SSF53474">
    <property type="entry name" value="alpha/beta-Hydrolases"/>
    <property type="match status" value="1"/>
</dbReference>
<dbReference type="InterPro" id="IPR012020">
    <property type="entry name" value="ABHD4"/>
</dbReference>